<dbReference type="SUPFAM" id="SSF48537">
    <property type="entry name" value="Phospholipase C/P1 nuclease"/>
    <property type="match status" value="1"/>
</dbReference>
<dbReference type="GO" id="GO:0004519">
    <property type="term" value="F:endonuclease activity"/>
    <property type="evidence" value="ECO:0007669"/>
    <property type="project" value="UniProtKB-KW"/>
</dbReference>
<evidence type="ECO:0000313" key="8">
    <source>
        <dbReference type="EMBL" id="RAR71577.1"/>
    </source>
</evidence>
<evidence type="ECO:0000256" key="4">
    <source>
        <dbReference type="ARBA" id="ARBA00022801"/>
    </source>
</evidence>
<evidence type="ECO:0000256" key="3">
    <source>
        <dbReference type="ARBA" id="ARBA00022759"/>
    </source>
</evidence>
<dbReference type="Gene3D" id="1.10.575.10">
    <property type="entry name" value="P1 Nuclease"/>
    <property type="match status" value="1"/>
</dbReference>
<keyword evidence="2" id="KW-0479">Metal-binding</keyword>
<accession>A0A328YLY4</accession>
<evidence type="ECO:0000256" key="1">
    <source>
        <dbReference type="ARBA" id="ARBA00022722"/>
    </source>
</evidence>
<evidence type="ECO:0000256" key="2">
    <source>
        <dbReference type="ARBA" id="ARBA00022723"/>
    </source>
</evidence>
<keyword evidence="7" id="KW-0732">Signal</keyword>
<dbReference type="GO" id="GO:0006308">
    <property type="term" value="P:DNA catabolic process"/>
    <property type="evidence" value="ECO:0007669"/>
    <property type="project" value="InterPro"/>
</dbReference>
<comment type="caution">
    <text evidence="8">The sequence shown here is derived from an EMBL/GenBank/DDBJ whole genome shotgun (WGS) entry which is preliminary data.</text>
</comment>
<evidence type="ECO:0000256" key="6">
    <source>
        <dbReference type="ARBA" id="ARBA00023180"/>
    </source>
</evidence>
<dbReference type="GO" id="GO:0046872">
    <property type="term" value="F:metal ion binding"/>
    <property type="evidence" value="ECO:0007669"/>
    <property type="project" value="UniProtKB-KW"/>
</dbReference>
<dbReference type="PANTHER" id="PTHR33146:SF26">
    <property type="entry name" value="ENDONUCLEASE 4"/>
    <property type="match status" value="1"/>
</dbReference>
<evidence type="ECO:0000256" key="5">
    <source>
        <dbReference type="ARBA" id="ARBA00023157"/>
    </source>
</evidence>
<dbReference type="GO" id="GO:0016788">
    <property type="term" value="F:hydrolase activity, acting on ester bonds"/>
    <property type="evidence" value="ECO:0007669"/>
    <property type="project" value="InterPro"/>
</dbReference>
<dbReference type="InterPro" id="IPR008947">
    <property type="entry name" value="PLipase_C/P1_nuclease_dom_sf"/>
</dbReference>
<dbReference type="InterPro" id="IPR003154">
    <property type="entry name" value="S1/P1nuclease"/>
</dbReference>
<protein>
    <submittedName>
        <fullName evidence="8">S1/P1 nuclease</fullName>
    </submittedName>
</protein>
<keyword evidence="3" id="KW-0255">Endonuclease</keyword>
<reference evidence="8 9" key="1">
    <citation type="submission" date="2018-06" db="EMBL/GenBank/DDBJ databases">
        <title>Genomic Encyclopedia of Archaeal and Bacterial Type Strains, Phase II (KMG-II): from individual species to whole genera.</title>
        <authorList>
            <person name="Goeker M."/>
        </authorList>
    </citation>
    <scope>NUCLEOTIDE SEQUENCE [LARGE SCALE GENOMIC DNA]</scope>
    <source>
        <strain evidence="8 9">DSM 25663</strain>
    </source>
</reference>
<dbReference type="AlphaFoldDB" id="A0A328YLY4"/>
<gene>
    <name evidence="8" type="ORF">CLV55_107133</name>
</gene>
<dbReference type="RefSeq" id="WP_158527031.1">
    <property type="nucleotide sequence ID" value="NZ_QLSZ01000007.1"/>
</dbReference>
<keyword evidence="1" id="KW-0540">Nuclease</keyword>
<feature type="signal peptide" evidence="7">
    <location>
        <begin position="1"/>
        <end position="20"/>
    </location>
</feature>
<name>A0A328YLY4_9FLAO</name>
<keyword evidence="9" id="KW-1185">Reference proteome</keyword>
<organism evidence="8 9">
    <name type="scientific">Flavobacterium aciduliphilum</name>
    <dbReference type="NCBI Taxonomy" id="1101402"/>
    <lineage>
        <taxon>Bacteria</taxon>
        <taxon>Pseudomonadati</taxon>
        <taxon>Bacteroidota</taxon>
        <taxon>Flavobacteriia</taxon>
        <taxon>Flavobacteriales</taxon>
        <taxon>Flavobacteriaceae</taxon>
        <taxon>Flavobacterium</taxon>
    </lineage>
</organism>
<keyword evidence="6" id="KW-0325">Glycoprotein</keyword>
<dbReference type="EMBL" id="QLSZ01000007">
    <property type="protein sequence ID" value="RAR71577.1"/>
    <property type="molecule type" value="Genomic_DNA"/>
</dbReference>
<dbReference type="PANTHER" id="PTHR33146">
    <property type="entry name" value="ENDONUCLEASE 4"/>
    <property type="match status" value="1"/>
</dbReference>
<keyword evidence="5" id="KW-1015">Disulfide bond</keyword>
<dbReference type="CDD" id="cd11010">
    <property type="entry name" value="S1-P1_nuclease"/>
    <property type="match status" value="1"/>
</dbReference>
<evidence type="ECO:0000256" key="7">
    <source>
        <dbReference type="SAM" id="SignalP"/>
    </source>
</evidence>
<dbReference type="Pfam" id="PF02265">
    <property type="entry name" value="S1-P1_nuclease"/>
    <property type="match status" value="1"/>
</dbReference>
<dbReference type="OrthoDB" id="267579at2"/>
<dbReference type="GO" id="GO:0003676">
    <property type="term" value="F:nucleic acid binding"/>
    <property type="evidence" value="ECO:0007669"/>
    <property type="project" value="InterPro"/>
</dbReference>
<proteinExistence type="predicted"/>
<feature type="chain" id="PRO_5016376157" evidence="7">
    <location>
        <begin position="21"/>
        <end position="255"/>
    </location>
</feature>
<keyword evidence="4" id="KW-0378">Hydrolase</keyword>
<sequence length="255" mass="29587">MKKMLVFIVAFAFLPLHTFAWGEKGHRIVAEIAFKNLDRKTRKIILQYLDGMSIEEAANWMDAIKKDHSYDHLKPWHYVNFEKNERVKDTCCDNIIYRLSQTIETLKKYPTLPKATVKMELCYLFHLMGDLHQPLHVGYGSDKGGNSIHLKYLDKKMDLHGLFDYGIIEAQNIKLKHCLKYHVYTKDDIEKMNKGSVLDWAKESRSHLTQIYSLNGNAPSEAYITTNEGLIKQQLQVAGIRLAELLKTIFSQEPK</sequence>
<dbReference type="Proteomes" id="UP000248840">
    <property type="component" value="Unassembled WGS sequence"/>
</dbReference>
<evidence type="ECO:0000313" key="9">
    <source>
        <dbReference type="Proteomes" id="UP000248840"/>
    </source>
</evidence>